<name>A0A6J4L8J4_9BACT</name>
<feature type="non-terminal residue" evidence="2">
    <location>
        <position position="123"/>
    </location>
</feature>
<gene>
    <name evidence="2" type="ORF">AVDCRST_MAG89-1853</name>
</gene>
<protein>
    <submittedName>
        <fullName evidence="2">Uncharacterized protein</fullName>
    </submittedName>
</protein>
<dbReference type="AlphaFoldDB" id="A0A6J4L8J4"/>
<feature type="compositionally biased region" description="Low complexity" evidence="1">
    <location>
        <begin position="23"/>
        <end position="37"/>
    </location>
</feature>
<evidence type="ECO:0000313" key="2">
    <source>
        <dbReference type="EMBL" id="CAA9325112.1"/>
    </source>
</evidence>
<feature type="compositionally biased region" description="Basic residues" evidence="1">
    <location>
        <begin position="49"/>
        <end position="66"/>
    </location>
</feature>
<dbReference type="EMBL" id="CADCTV010000394">
    <property type="protein sequence ID" value="CAA9325112.1"/>
    <property type="molecule type" value="Genomic_DNA"/>
</dbReference>
<feature type="region of interest" description="Disordered" evidence="1">
    <location>
        <begin position="1"/>
        <end position="123"/>
    </location>
</feature>
<feature type="compositionally biased region" description="Basic residues" evidence="1">
    <location>
        <begin position="111"/>
        <end position="123"/>
    </location>
</feature>
<proteinExistence type="predicted"/>
<accession>A0A6J4L8J4</accession>
<organism evidence="2">
    <name type="scientific">uncultured Gemmatimonadota bacterium</name>
    <dbReference type="NCBI Taxonomy" id="203437"/>
    <lineage>
        <taxon>Bacteria</taxon>
        <taxon>Pseudomonadati</taxon>
        <taxon>Gemmatimonadota</taxon>
        <taxon>environmental samples</taxon>
    </lineage>
</organism>
<evidence type="ECO:0000256" key="1">
    <source>
        <dbReference type="SAM" id="MobiDB-lite"/>
    </source>
</evidence>
<feature type="non-terminal residue" evidence="2">
    <location>
        <position position="1"/>
    </location>
</feature>
<sequence>EYPISASRSRAPPGGRAGLRSQAAGRRPAPRGAGRQPPRGKPGVAGHDHLRHRRRERRPQAPRRRLGHLDRHPAHPAGGGGDRPLAALHRGPHRQRAHREQLRPVRAAGAARHHHHPAPSRPL</sequence>
<reference evidence="2" key="1">
    <citation type="submission" date="2020-02" db="EMBL/GenBank/DDBJ databases">
        <authorList>
            <person name="Meier V. D."/>
        </authorList>
    </citation>
    <scope>NUCLEOTIDE SEQUENCE</scope>
    <source>
        <strain evidence="2">AVDCRST_MAG89</strain>
    </source>
</reference>